<comment type="caution">
    <text evidence="1">The sequence shown here is derived from an EMBL/GenBank/DDBJ whole genome shotgun (WGS) entry which is preliminary data.</text>
</comment>
<sequence length="306" mass="35688">MESQKLEVVRIHIQRYGLDASYDIWINHVEHLPEHEPGPSAIDFEMMDETRNVMADVHPDDEYGLEGPDEQYHNLYEAMNSKLYEGISSFSSLNFLVKLMNIKANNKWTNRSFNELLKLLKLAFPSMKLVNSHYESKKLFESLGLDYENIQIYCTPITLHNYRFFVDLGNLESVELHQANMPFNHVIETPGPSSSITTSYDMYSDDDDMEEDTIAEYENDKQHDPITSDDETNDDLQIYDTDIVLEFFPELLDMLRNEGYIMIEADAAIFLPCLIEKGERDAKLSLWLWDAQFCLHWKILMGARPF</sequence>
<proteinExistence type="predicted"/>
<evidence type="ECO:0000313" key="1">
    <source>
        <dbReference type="EMBL" id="GFP94878.1"/>
    </source>
</evidence>
<keyword evidence="2" id="KW-1185">Reference proteome</keyword>
<organism evidence="1 2">
    <name type="scientific">Phtheirospermum japonicum</name>
    <dbReference type="NCBI Taxonomy" id="374723"/>
    <lineage>
        <taxon>Eukaryota</taxon>
        <taxon>Viridiplantae</taxon>
        <taxon>Streptophyta</taxon>
        <taxon>Embryophyta</taxon>
        <taxon>Tracheophyta</taxon>
        <taxon>Spermatophyta</taxon>
        <taxon>Magnoliopsida</taxon>
        <taxon>eudicotyledons</taxon>
        <taxon>Gunneridae</taxon>
        <taxon>Pentapetalae</taxon>
        <taxon>asterids</taxon>
        <taxon>lamiids</taxon>
        <taxon>Lamiales</taxon>
        <taxon>Orobanchaceae</taxon>
        <taxon>Orobanchaceae incertae sedis</taxon>
        <taxon>Phtheirospermum</taxon>
    </lineage>
</organism>
<gene>
    <name evidence="1" type="ORF">PHJA_001632200</name>
</gene>
<reference evidence="1" key="1">
    <citation type="submission" date="2020-07" db="EMBL/GenBank/DDBJ databases">
        <title>Ethylene signaling mediates host invasion by parasitic plants.</title>
        <authorList>
            <person name="Yoshida S."/>
        </authorList>
    </citation>
    <scope>NUCLEOTIDE SEQUENCE</scope>
    <source>
        <strain evidence="1">Okayama</strain>
    </source>
</reference>
<dbReference type="EMBL" id="BMAC01000368">
    <property type="protein sequence ID" value="GFP94878.1"/>
    <property type="molecule type" value="Genomic_DNA"/>
</dbReference>
<evidence type="ECO:0000313" key="2">
    <source>
        <dbReference type="Proteomes" id="UP000653305"/>
    </source>
</evidence>
<protein>
    <submittedName>
        <fullName evidence="1">Rho GTPase-activating protein 7</fullName>
    </submittedName>
</protein>
<accession>A0A830CCY9</accession>
<dbReference type="Proteomes" id="UP000653305">
    <property type="component" value="Unassembled WGS sequence"/>
</dbReference>
<dbReference type="OrthoDB" id="910950at2759"/>
<dbReference type="AlphaFoldDB" id="A0A830CCY9"/>
<name>A0A830CCY9_9LAMI</name>